<keyword evidence="7 8" id="KW-0472">Membrane</keyword>
<dbReference type="NCBIfam" id="TIGR00711">
    <property type="entry name" value="efflux_EmrB"/>
    <property type="match status" value="1"/>
</dbReference>
<dbReference type="Gene3D" id="1.20.1720.10">
    <property type="entry name" value="Multidrug resistance protein D"/>
    <property type="match status" value="1"/>
</dbReference>
<dbReference type="Gene3D" id="1.20.1250.20">
    <property type="entry name" value="MFS general substrate transporter like domains"/>
    <property type="match status" value="1"/>
</dbReference>
<dbReference type="Pfam" id="PF07690">
    <property type="entry name" value="MFS_1"/>
    <property type="match status" value="1"/>
</dbReference>
<keyword evidence="11" id="KW-1185">Reference proteome</keyword>
<keyword evidence="4" id="KW-1003">Cell membrane</keyword>
<keyword evidence="5 8" id="KW-0812">Transmembrane</keyword>
<feature type="transmembrane region" description="Helical" evidence="8">
    <location>
        <begin position="359"/>
        <end position="377"/>
    </location>
</feature>
<keyword evidence="6 8" id="KW-1133">Transmembrane helix</keyword>
<dbReference type="PANTHER" id="PTHR42718:SF9">
    <property type="entry name" value="MAJOR FACILITATOR SUPERFAMILY MULTIDRUG TRANSPORTER MFSC"/>
    <property type="match status" value="1"/>
</dbReference>
<dbReference type="InterPro" id="IPR004638">
    <property type="entry name" value="EmrB-like"/>
</dbReference>
<dbReference type="RefSeq" id="WP_126991274.1">
    <property type="nucleotide sequence ID" value="NZ_JTFC01000033.1"/>
</dbReference>
<dbReference type="AlphaFoldDB" id="A0A433RRN5"/>
<feature type="transmembrane region" description="Helical" evidence="8">
    <location>
        <begin position="164"/>
        <end position="183"/>
    </location>
</feature>
<proteinExistence type="inferred from homology"/>
<evidence type="ECO:0000313" key="11">
    <source>
        <dbReference type="Proteomes" id="UP000288623"/>
    </source>
</evidence>
<evidence type="ECO:0000256" key="1">
    <source>
        <dbReference type="ARBA" id="ARBA00004651"/>
    </source>
</evidence>
<evidence type="ECO:0000256" key="5">
    <source>
        <dbReference type="ARBA" id="ARBA00022692"/>
    </source>
</evidence>
<dbReference type="InterPro" id="IPR020846">
    <property type="entry name" value="MFS_dom"/>
</dbReference>
<feature type="transmembrane region" description="Helical" evidence="8">
    <location>
        <begin position="12"/>
        <end position="30"/>
    </location>
</feature>
<dbReference type="OrthoDB" id="9816041at2"/>
<keyword evidence="3" id="KW-0813">Transport</keyword>
<reference evidence="10 11" key="1">
    <citation type="submission" date="2014-11" db="EMBL/GenBank/DDBJ databases">
        <title>Genome sequence and analysis of novel Kurthia sp.</title>
        <authorList>
            <person name="Lawson J.N."/>
            <person name="Gonzalez J.E."/>
            <person name="Rinauldi L."/>
            <person name="Xuan Z."/>
            <person name="Firman A."/>
            <person name="Shaddox L."/>
            <person name="Trudeau A."/>
            <person name="Shah S."/>
            <person name="Reiman D."/>
        </authorList>
    </citation>
    <scope>NUCLEOTIDE SEQUENCE [LARGE SCALE GENOMIC DNA]</scope>
    <source>
        <strain evidence="10 11">3B1D</strain>
    </source>
</reference>
<feature type="transmembrane region" description="Helical" evidence="8">
    <location>
        <begin position="50"/>
        <end position="71"/>
    </location>
</feature>
<dbReference type="PANTHER" id="PTHR42718">
    <property type="entry name" value="MAJOR FACILITATOR SUPERFAMILY MULTIDRUG TRANSPORTER MFSC"/>
    <property type="match status" value="1"/>
</dbReference>
<name>A0A433RRN5_9BACL</name>
<comment type="similarity">
    <text evidence="2">Belongs to the major facilitator superfamily. EmrB family.</text>
</comment>
<organism evidence="10 11">
    <name type="scientific">Candidatus Kurthia intestinigallinarum</name>
    <dbReference type="NCBI Taxonomy" id="1562256"/>
    <lineage>
        <taxon>Bacteria</taxon>
        <taxon>Bacillati</taxon>
        <taxon>Bacillota</taxon>
        <taxon>Bacilli</taxon>
        <taxon>Bacillales</taxon>
        <taxon>Caryophanaceae</taxon>
        <taxon>Kurthia</taxon>
    </lineage>
</organism>
<dbReference type="CDD" id="cd17503">
    <property type="entry name" value="MFS_LmrB_MDR_like"/>
    <property type="match status" value="1"/>
</dbReference>
<dbReference type="InterPro" id="IPR011701">
    <property type="entry name" value="MFS"/>
</dbReference>
<evidence type="ECO:0000313" key="10">
    <source>
        <dbReference type="EMBL" id="RUS53846.1"/>
    </source>
</evidence>
<dbReference type="PRINTS" id="PR01036">
    <property type="entry name" value="TCRTETB"/>
</dbReference>
<accession>A0A433RRN5</accession>
<evidence type="ECO:0000256" key="4">
    <source>
        <dbReference type="ARBA" id="ARBA00022475"/>
    </source>
</evidence>
<evidence type="ECO:0000256" key="3">
    <source>
        <dbReference type="ARBA" id="ARBA00022448"/>
    </source>
</evidence>
<dbReference type="GO" id="GO:0005886">
    <property type="term" value="C:plasma membrane"/>
    <property type="evidence" value="ECO:0007669"/>
    <property type="project" value="UniProtKB-SubCell"/>
</dbReference>
<feature type="transmembrane region" description="Helical" evidence="8">
    <location>
        <begin position="227"/>
        <end position="245"/>
    </location>
</feature>
<comment type="subcellular location">
    <subcellularLocation>
        <location evidence="1">Cell membrane</location>
        <topology evidence="1">Multi-pass membrane protein</topology>
    </subcellularLocation>
</comment>
<feature type="transmembrane region" description="Helical" evidence="8">
    <location>
        <begin position="78"/>
        <end position="101"/>
    </location>
</feature>
<evidence type="ECO:0000259" key="9">
    <source>
        <dbReference type="PROSITE" id="PS50850"/>
    </source>
</evidence>
<evidence type="ECO:0000256" key="6">
    <source>
        <dbReference type="ARBA" id="ARBA00022989"/>
    </source>
</evidence>
<feature type="transmembrane region" description="Helical" evidence="8">
    <location>
        <begin position="330"/>
        <end position="347"/>
    </location>
</feature>
<dbReference type="InterPro" id="IPR036259">
    <property type="entry name" value="MFS_trans_sf"/>
</dbReference>
<feature type="transmembrane region" description="Helical" evidence="8">
    <location>
        <begin position="195"/>
        <end position="215"/>
    </location>
</feature>
<dbReference type="Proteomes" id="UP000288623">
    <property type="component" value="Unassembled WGS sequence"/>
</dbReference>
<feature type="transmembrane region" description="Helical" evidence="8">
    <location>
        <begin position="301"/>
        <end position="318"/>
    </location>
</feature>
<feature type="transmembrane region" description="Helical" evidence="8">
    <location>
        <begin position="107"/>
        <end position="128"/>
    </location>
</feature>
<feature type="transmembrane region" description="Helical" evidence="8">
    <location>
        <begin position="265"/>
        <end position="289"/>
    </location>
</feature>
<gene>
    <name evidence="10" type="ORF">QI30_14205</name>
</gene>
<comment type="caution">
    <text evidence="10">The sequence shown here is derived from an EMBL/GenBank/DDBJ whole genome shotgun (WGS) entry which is preliminary data.</text>
</comment>
<evidence type="ECO:0000256" key="8">
    <source>
        <dbReference type="SAM" id="Phobius"/>
    </source>
</evidence>
<dbReference type="PROSITE" id="PS50850">
    <property type="entry name" value="MFS"/>
    <property type="match status" value="1"/>
</dbReference>
<feature type="transmembrane region" description="Helical" evidence="8">
    <location>
        <begin position="135"/>
        <end position="158"/>
    </location>
</feature>
<feature type="transmembrane region" description="Helical" evidence="8">
    <location>
        <begin position="475"/>
        <end position="496"/>
    </location>
</feature>
<dbReference type="EMBL" id="JTFC01000033">
    <property type="protein sequence ID" value="RUS53846.1"/>
    <property type="molecule type" value="Genomic_DNA"/>
</dbReference>
<feature type="domain" description="Major facilitator superfamily (MFS) profile" evidence="9">
    <location>
        <begin position="12"/>
        <end position="501"/>
    </location>
</feature>
<dbReference type="SUPFAM" id="SSF103473">
    <property type="entry name" value="MFS general substrate transporter"/>
    <property type="match status" value="1"/>
</dbReference>
<protein>
    <submittedName>
        <fullName evidence="10">MFS transporter</fullName>
    </submittedName>
</protein>
<sequence>MDQPLKKPPYLMIAILFVGAFVAFLNNTLLNVALPSIMKDFDVEASTVQWLATGYMLVTGVLVPASAFLITRFKNKTLFVTSMAIFTIGTALAIVAPNFGILLAARMIQALGASVMGPLLMNIMLVSFPVEKRGAAMGIFGLVMIMAPAIGPTLSGYLVEHFSWHYLFIIILPFAIISLLLAIFKFDNIMETKPVTLDVFSIILSTIGFGGLLYGFSTASSAGWDAIEVWGTITIGAIALILFVFRQLKLEKPLLSLEVYKFPMYAMGSVISVIISMAMFSGMILTPLYVQNVRGISPLDAGLMMLPGALMMGFMSPITGKLFDRIGPRPLAIVGLAIVTVSTYYLSKLTLDTSYTYLIVAYTVRMFGMSMVMMPIMTNGLNQLPMRLNPHGTAINNTLQQVAGAIGSAVMITIMTNRTKSAAEDLDIEATVADKVKEKAMEASQNGEQMTEVQLAKYGKELAETMANKAMVEGINFSFFIAMIVTIVALVLSFFLKRVRVTPMKMGK</sequence>
<dbReference type="GO" id="GO:0022857">
    <property type="term" value="F:transmembrane transporter activity"/>
    <property type="evidence" value="ECO:0007669"/>
    <property type="project" value="InterPro"/>
</dbReference>
<evidence type="ECO:0000256" key="2">
    <source>
        <dbReference type="ARBA" id="ARBA00008537"/>
    </source>
</evidence>
<evidence type="ECO:0000256" key="7">
    <source>
        <dbReference type="ARBA" id="ARBA00023136"/>
    </source>
</evidence>